<dbReference type="InterPro" id="IPR036866">
    <property type="entry name" value="RibonucZ/Hydroxyglut_hydro"/>
</dbReference>
<evidence type="ECO:0000313" key="2">
    <source>
        <dbReference type="EMBL" id="PED81051.1"/>
    </source>
</evidence>
<dbReference type="PANTHER" id="PTHR42951:SF4">
    <property type="entry name" value="ACYL-COENZYME A THIOESTERASE MBLAC2"/>
    <property type="match status" value="1"/>
</dbReference>
<comment type="caution">
    <text evidence="2">The sequence shown here is derived from an EMBL/GenBank/DDBJ whole genome shotgun (WGS) entry which is preliminary data.</text>
</comment>
<dbReference type="PANTHER" id="PTHR42951">
    <property type="entry name" value="METALLO-BETA-LACTAMASE DOMAIN-CONTAINING"/>
    <property type="match status" value="1"/>
</dbReference>
<dbReference type="RefSeq" id="WP_097899137.1">
    <property type="nucleotide sequence ID" value="NZ_NVOR01000083.1"/>
</dbReference>
<dbReference type="EMBL" id="NVOR01000083">
    <property type="protein sequence ID" value="PED81051.1"/>
    <property type="molecule type" value="Genomic_DNA"/>
</dbReference>
<evidence type="ECO:0000259" key="1">
    <source>
        <dbReference type="SMART" id="SM00849"/>
    </source>
</evidence>
<dbReference type="InterPro" id="IPR050855">
    <property type="entry name" value="NDM-1-like"/>
</dbReference>
<feature type="domain" description="Metallo-beta-lactamase" evidence="1">
    <location>
        <begin position="31"/>
        <end position="246"/>
    </location>
</feature>
<protein>
    <submittedName>
        <fullName evidence="2">MBL fold metallo-hydrolase</fullName>
    </submittedName>
</protein>
<dbReference type="SUPFAM" id="SSF56281">
    <property type="entry name" value="Metallo-hydrolase/oxidoreductase"/>
    <property type="match status" value="1"/>
</dbReference>
<dbReference type="SMART" id="SM00849">
    <property type="entry name" value="Lactamase_B"/>
    <property type="match status" value="1"/>
</dbReference>
<proteinExistence type="predicted"/>
<evidence type="ECO:0000313" key="3">
    <source>
        <dbReference type="Proteomes" id="UP000221020"/>
    </source>
</evidence>
<dbReference type="InterPro" id="IPR001279">
    <property type="entry name" value="Metallo-B-lactamas"/>
</dbReference>
<sequence>MYKEYVSEHFVVEKLGEGIFAAIAKDGGGSLANAGFIDMGNQTIIFDTFNTQQAAVDLKKIAEEITGHSISWVINSHWHGDHIRGNQVFKSCNIISSHKTYKQMAEIHPFRIDKQKQDIEGLHKYIHSLQDQFKQTHDEGLRKQILFLNQLAISLPTLQLVLPQYSFQNEFTIHGSKRTARLITLGGGHSICDTILYLPEDRVCFMGDLLFVKSHPTFFTESNLKEWQNILEMIEEFEIDKVVPGHGSVGIKSDLRKVIEYIEELTLLVKESINIDEIQCPSTYKNWHAPEVFTQNLQHLKKVMKLPAVHNNVTT</sequence>
<accession>A0AA91V9R2</accession>
<dbReference type="AlphaFoldDB" id="A0AA91V9R2"/>
<dbReference type="Proteomes" id="UP000221020">
    <property type="component" value="Unassembled WGS sequence"/>
</dbReference>
<organism evidence="2 3">
    <name type="scientific">Bacillus pseudomycoides</name>
    <dbReference type="NCBI Taxonomy" id="64104"/>
    <lineage>
        <taxon>Bacteria</taxon>
        <taxon>Bacillati</taxon>
        <taxon>Bacillota</taxon>
        <taxon>Bacilli</taxon>
        <taxon>Bacillales</taxon>
        <taxon>Bacillaceae</taxon>
        <taxon>Bacillus</taxon>
        <taxon>Bacillus cereus group</taxon>
    </lineage>
</organism>
<gene>
    <name evidence="2" type="ORF">CON65_19445</name>
</gene>
<name>A0AA91V9R2_9BACI</name>
<reference evidence="2 3" key="1">
    <citation type="submission" date="2017-09" db="EMBL/GenBank/DDBJ databases">
        <title>Large-scale bioinformatics analysis of Bacillus genomes uncovers conserved roles of natural products in bacterial physiology.</title>
        <authorList>
            <consortium name="Agbiome Team Llc"/>
            <person name="Bleich R.M."/>
            <person name="Grubbs K.J."/>
            <person name="Santa Maria K.C."/>
            <person name="Allen S.E."/>
            <person name="Farag S."/>
            <person name="Shank E.A."/>
            <person name="Bowers A."/>
        </authorList>
    </citation>
    <scope>NUCLEOTIDE SEQUENCE [LARGE SCALE GENOMIC DNA]</scope>
    <source>
        <strain evidence="2 3">AFS092012</strain>
    </source>
</reference>
<dbReference type="Pfam" id="PF00753">
    <property type="entry name" value="Lactamase_B"/>
    <property type="match status" value="1"/>
</dbReference>
<dbReference type="Gene3D" id="3.60.15.10">
    <property type="entry name" value="Ribonuclease Z/Hydroxyacylglutathione hydrolase-like"/>
    <property type="match status" value="1"/>
</dbReference>
<dbReference type="CDD" id="cd16282">
    <property type="entry name" value="metallo-hydrolase-like_MBL-fold"/>
    <property type="match status" value="1"/>
</dbReference>